<evidence type="ECO:0000313" key="1">
    <source>
        <dbReference type="EMBL" id="NYJ77290.1"/>
    </source>
</evidence>
<comment type="caution">
    <text evidence="1">The sequence shown here is derived from an EMBL/GenBank/DDBJ whole genome shotgun (WGS) entry which is preliminary data.</text>
</comment>
<sequence length="137" mass="15332">MDENWIDHRRNDGERVGWIRMIGDGFVAVDVLGRPITEPVDWLQAEEALDGRGLSFLAGPWLLRLPEGDEVRVRIVEVSPDRIRVAEDAMGTASVVGARPQEHTLPFPAPDTLRPVREHGARVLSVSKEHDVLGWAR</sequence>
<keyword evidence="2" id="KW-1185">Reference proteome</keyword>
<gene>
    <name evidence="1" type="ORF">HNR09_000701</name>
</gene>
<evidence type="ECO:0000313" key="2">
    <source>
        <dbReference type="Proteomes" id="UP000535437"/>
    </source>
</evidence>
<protein>
    <submittedName>
        <fullName evidence="1">Uncharacterized protein</fullName>
    </submittedName>
</protein>
<dbReference type="EMBL" id="JACCFY010000001">
    <property type="protein sequence ID" value="NYJ77290.1"/>
    <property type="molecule type" value="Genomic_DNA"/>
</dbReference>
<proteinExistence type="predicted"/>
<dbReference type="AlphaFoldDB" id="A0A7Z0GJU3"/>
<name>A0A7Z0GJU3_9MICC</name>
<dbReference type="RefSeq" id="WP_246348703.1">
    <property type="nucleotide sequence ID" value="NZ_BAAALL010000004.1"/>
</dbReference>
<reference evidence="1 2" key="1">
    <citation type="submission" date="2020-07" db="EMBL/GenBank/DDBJ databases">
        <title>Sequencing the genomes of 1000 actinobacteria strains.</title>
        <authorList>
            <person name="Klenk H.-P."/>
        </authorList>
    </citation>
    <scope>NUCLEOTIDE SEQUENCE [LARGE SCALE GENOMIC DNA]</scope>
    <source>
        <strain evidence="1 2">DSM 15475</strain>
    </source>
</reference>
<dbReference type="Proteomes" id="UP000535437">
    <property type="component" value="Unassembled WGS sequence"/>
</dbReference>
<organism evidence="1 2">
    <name type="scientific">Nesterenkonia xinjiangensis</name>
    <dbReference type="NCBI Taxonomy" id="225327"/>
    <lineage>
        <taxon>Bacteria</taxon>
        <taxon>Bacillati</taxon>
        <taxon>Actinomycetota</taxon>
        <taxon>Actinomycetes</taxon>
        <taxon>Micrococcales</taxon>
        <taxon>Micrococcaceae</taxon>
        <taxon>Nesterenkonia</taxon>
    </lineage>
</organism>
<accession>A0A7Z0GJU3</accession>